<sequence>MTPKPWFDNVNPNITKKHIGDQMPVRGGSFNKISRLWRQDIRAETNAERQFLRNQKKVEQEKANEEYESEISRRL</sequence>
<dbReference type="Proteomes" id="UP000000362">
    <property type="component" value="Chromosome"/>
</dbReference>
<reference evidence="2 3" key="1">
    <citation type="journal article" date="2006" name="Proc. Natl. Acad. Sci. U.S.A.">
        <title>Comparative genomics of the lactic acid bacteria.</title>
        <authorList>
            <person name="Makarova K."/>
            <person name="Slesarev A."/>
            <person name="Wolf Y."/>
            <person name="Sorokin A."/>
            <person name="Mirkin B."/>
            <person name="Koonin E."/>
            <person name="Pavlov A."/>
            <person name="Pavlova N."/>
            <person name="Karamychev V."/>
            <person name="Polouchine N."/>
            <person name="Shakhova V."/>
            <person name="Grigoriev I."/>
            <person name="Lou Y."/>
            <person name="Rohksar D."/>
            <person name="Lucas S."/>
            <person name="Huang K."/>
            <person name="Goodstein D.M."/>
            <person name="Hawkins T."/>
            <person name="Plengvidhya V."/>
            <person name="Welker D."/>
            <person name="Hughes J."/>
            <person name="Goh Y."/>
            <person name="Benson A."/>
            <person name="Baldwin K."/>
            <person name="Lee J.H."/>
            <person name="Diaz-Muniz I."/>
            <person name="Dosti B."/>
            <person name="Smeianov V."/>
            <person name="Wechter W."/>
            <person name="Barabote R."/>
            <person name="Lorca G."/>
            <person name="Altermann E."/>
            <person name="Barrangou R."/>
            <person name="Ganesan B."/>
            <person name="Xie Y."/>
            <person name="Rawsthorne H."/>
            <person name="Tamir D."/>
            <person name="Parker C."/>
            <person name="Breidt F."/>
            <person name="Broadbent J."/>
            <person name="Hutkins R."/>
            <person name="O'Sullivan D."/>
            <person name="Steele J."/>
            <person name="Unlu G."/>
            <person name="Saier M."/>
            <person name="Klaenhammer T."/>
            <person name="Richardson P."/>
            <person name="Kozyavkin S."/>
            <person name="Weimer B."/>
            <person name="Mills D."/>
        </authorList>
    </citation>
    <scope>NUCLEOTIDE SEQUENCE [LARGE SCALE GENOMIC DNA]</scope>
    <source>
        <strain evidence="3">ATCC 8293 / DSM 20343 / BCRC 11652 / CCM 1803 / JCM 6124 / NCDO 523 / NBRC 100496 / NCIMB 8023 / NCTC 12954 / NRRL B-1118 / 37Y</strain>
    </source>
</reference>
<dbReference type="KEGG" id="lme:LEUM_0982"/>
<dbReference type="HOGENOM" id="CLU_2666703_0_0_9"/>
<evidence type="ECO:0000313" key="2">
    <source>
        <dbReference type="EMBL" id="ABJ62087.1"/>
    </source>
</evidence>
<dbReference type="RefSeq" id="WP_011679738.1">
    <property type="nucleotide sequence ID" value="NC_008531.1"/>
</dbReference>
<dbReference type="AlphaFoldDB" id="Q03XI5"/>
<evidence type="ECO:0000313" key="3">
    <source>
        <dbReference type="Proteomes" id="UP000000362"/>
    </source>
</evidence>
<organism evidence="2 3">
    <name type="scientific">Leuconostoc mesenteroides subsp. mesenteroides (strain ATCC 8293 / DSM 20343 / BCRC 11652 / CCM 1803 / JCM 6124 / NCDO 523 / NBRC 100496 / NCIMB 8023 / NCTC 12954 / NRRL B-1118 / 37Y)</name>
    <dbReference type="NCBI Taxonomy" id="203120"/>
    <lineage>
        <taxon>Bacteria</taxon>
        <taxon>Bacillati</taxon>
        <taxon>Bacillota</taxon>
        <taxon>Bacilli</taxon>
        <taxon>Lactobacillales</taxon>
        <taxon>Lactobacillaceae</taxon>
        <taxon>Leuconostoc</taxon>
    </lineage>
</organism>
<protein>
    <submittedName>
        <fullName evidence="2">Uncharacterized protein</fullName>
    </submittedName>
</protein>
<gene>
    <name evidence="2" type="ordered locus">LEUM_0982</name>
</gene>
<evidence type="ECO:0000256" key="1">
    <source>
        <dbReference type="SAM" id="MobiDB-lite"/>
    </source>
</evidence>
<dbReference type="EMBL" id="CP000414">
    <property type="protein sequence ID" value="ABJ62087.1"/>
    <property type="molecule type" value="Genomic_DNA"/>
</dbReference>
<dbReference type="EnsemblBacteria" id="ABJ62087">
    <property type="protein sequence ID" value="ABJ62087"/>
    <property type="gene ID" value="LEUM_0982"/>
</dbReference>
<feature type="region of interest" description="Disordered" evidence="1">
    <location>
        <begin position="56"/>
        <end position="75"/>
    </location>
</feature>
<dbReference type="GeneID" id="29576601"/>
<proteinExistence type="predicted"/>
<accession>Q03XI5</accession>
<keyword evidence="3" id="KW-1185">Reference proteome</keyword>
<name>Q03XI5_LEUMM</name>
<dbReference type="eggNOG" id="ENOG5030I1U">
    <property type="taxonomic scope" value="Bacteria"/>
</dbReference>